<keyword evidence="3" id="KW-1185">Reference proteome</keyword>
<dbReference type="PROSITE" id="PS50297">
    <property type="entry name" value="ANK_REP_REGION"/>
    <property type="match status" value="2"/>
</dbReference>
<evidence type="ECO:0000313" key="2">
    <source>
        <dbReference type="EMBL" id="CAK9253175.1"/>
    </source>
</evidence>
<dbReference type="PANTHER" id="PTHR24121:SF23">
    <property type="entry name" value="NO MECHANORECEPTOR POTENTIAL C, ISOFORM H"/>
    <property type="match status" value="1"/>
</dbReference>
<accession>A0ABP0VFD9</accession>
<dbReference type="Gene3D" id="1.25.40.20">
    <property type="entry name" value="Ankyrin repeat-containing domain"/>
    <property type="match status" value="1"/>
</dbReference>
<dbReference type="PANTHER" id="PTHR24121">
    <property type="entry name" value="NO MECHANORECEPTOR POTENTIAL C, ISOFORM D-RELATED"/>
    <property type="match status" value="1"/>
</dbReference>
<dbReference type="Pfam" id="PF12796">
    <property type="entry name" value="Ank_2"/>
    <property type="match status" value="1"/>
</dbReference>
<dbReference type="EMBL" id="CAXAQS010000789">
    <property type="protein sequence ID" value="CAK9253175.1"/>
    <property type="molecule type" value="Genomic_DNA"/>
</dbReference>
<comment type="caution">
    <text evidence="2">The sequence shown here is derived from an EMBL/GenBank/DDBJ whole genome shotgun (WGS) entry which is preliminary data.</text>
</comment>
<reference evidence="2" key="1">
    <citation type="submission" date="2024-02" db="EMBL/GenBank/DDBJ databases">
        <authorList>
            <consortium name="ELIXIR-Norway"/>
            <consortium name="Elixir Norway"/>
        </authorList>
    </citation>
    <scope>NUCLEOTIDE SEQUENCE</scope>
</reference>
<keyword evidence="1" id="KW-0040">ANK repeat</keyword>
<organism evidence="2 3">
    <name type="scientific">Sphagnum jensenii</name>
    <dbReference type="NCBI Taxonomy" id="128206"/>
    <lineage>
        <taxon>Eukaryota</taxon>
        <taxon>Viridiplantae</taxon>
        <taxon>Streptophyta</taxon>
        <taxon>Embryophyta</taxon>
        <taxon>Bryophyta</taxon>
        <taxon>Sphagnophytina</taxon>
        <taxon>Sphagnopsida</taxon>
        <taxon>Sphagnales</taxon>
        <taxon>Sphagnaceae</taxon>
        <taxon>Sphagnum</taxon>
    </lineage>
</organism>
<dbReference type="PROSITE" id="PS50088">
    <property type="entry name" value="ANK_REPEAT"/>
    <property type="match status" value="2"/>
</dbReference>
<evidence type="ECO:0000313" key="3">
    <source>
        <dbReference type="Proteomes" id="UP001497444"/>
    </source>
</evidence>
<dbReference type="Proteomes" id="UP001497444">
    <property type="component" value="Unassembled WGS sequence"/>
</dbReference>
<dbReference type="SUPFAM" id="SSF48403">
    <property type="entry name" value="Ankyrin repeat"/>
    <property type="match status" value="1"/>
</dbReference>
<name>A0ABP0VFD9_9BRYO</name>
<dbReference type="InterPro" id="IPR036770">
    <property type="entry name" value="Ankyrin_rpt-contain_sf"/>
</dbReference>
<feature type="non-terminal residue" evidence="2">
    <location>
        <position position="1"/>
    </location>
</feature>
<dbReference type="InterPro" id="IPR002110">
    <property type="entry name" value="Ankyrin_rpt"/>
</dbReference>
<gene>
    <name evidence="2" type="ORF">CSSPJE1EN1_LOCUS28553</name>
</gene>
<protein>
    <recommendedName>
        <fullName evidence="4">Ankyrin</fullName>
    </recommendedName>
</protein>
<dbReference type="SMART" id="SM00248">
    <property type="entry name" value="ANK"/>
    <property type="match status" value="2"/>
</dbReference>
<sequence length="67" mass="7205">VDRNGRTLLHEAAESGSLDVVKELLAKVEKYPNTHKQLASANDKNGRTPLHEAAASGSLDVVKELLV</sequence>
<evidence type="ECO:0000256" key="1">
    <source>
        <dbReference type="PROSITE-ProRule" id="PRU00023"/>
    </source>
</evidence>
<evidence type="ECO:0008006" key="4">
    <source>
        <dbReference type="Google" id="ProtNLM"/>
    </source>
</evidence>
<feature type="non-terminal residue" evidence="2">
    <location>
        <position position="67"/>
    </location>
</feature>
<feature type="repeat" description="ANK" evidence="1">
    <location>
        <begin position="4"/>
        <end position="25"/>
    </location>
</feature>
<proteinExistence type="predicted"/>
<feature type="repeat" description="ANK" evidence="1">
    <location>
        <begin position="45"/>
        <end position="67"/>
    </location>
</feature>